<organism evidence="1 2">
    <name type="scientific">Neomoorella thermoacetica</name>
    <name type="common">Clostridium thermoaceticum</name>
    <dbReference type="NCBI Taxonomy" id="1525"/>
    <lineage>
        <taxon>Bacteria</taxon>
        <taxon>Bacillati</taxon>
        <taxon>Bacillota</taxon>
        <taxon>Clostridia</taxon>
        <taxon>Neomoorellales</taxon>
        <taxon>Neomoorellaceae</taxon>
        <taxon>Neomoorella</taxon>
    </lineage>
</organism>
<name>A0A1J5JGY0_NEOTH</name>
<accession>A0A1J5JGY0</accession>
<dbReference type="EMBL" id="MIHH01000007">
    <property type="protein sequence ID" value="OIQ08794.1"/>
    <property type="molecule type" value="Genomic_DNA"/>
</dbReference>
<dbReference type="AlphaFoldDB" id="A0A1J5JGY0"/>
<comment type="caution">
    <text evidence="1">The sequence shown here is derived from an EMBL/GenBank/DDBJ whole genome shotgun (WGS) entry which is preliminary data.</text>
</comment>
<gene>
    <name evidence="1" type="ORF">MOOR_14550</name>
</gene>
<protein>
    <submittedName>
        <fullName evidence="1">Uncharacterized protein</fullName>
    </submittedName>
</protein>
<sequence length="69" mass="7664">MAARELLGMYTALSHCGRLQPDIMRAGKHIVLYKLTNTLTKRKPAADVHLYPDPVPLKAHENDVLSGIL</sequence>
<dbReference type="Proteomes" id="UP000182743">
    <property type="component" value="Unassembled WGS sequence"/>
</dbReference>
<reference evidence="1 2" key="1">
    <citation type="submission" date="2016-08" db="EMBL/GenBank/DDBJ databases">
        <title>Genome-based comparison of Moorella thermoacetic strains.</title>
        <authorList>
            <person name="Poehlein A."/>
            <person name="Bengelsdorf F.R."/>
            <person name="Esser C."/>
            <person name="Duerre P."/>
            <person name="Daniel R."/>
        </authorList>
    </citation>
    <scope>NUCLEOTIDE SEQUENCE [LARGE SCALE GENOMIC DNA]</scope>
    <source>
        <strain evidence="1 2">DSM 11768</strain>
    </source>
</reference>
<evidence type="ECO:0000313" key="2">
    <source>
        <dbReference type="Proteomes" id="UP000182743"/>
    </source>
</evidence>
<evidence type="ECO:0000313" key="1">
    <source>
        <dbReference type="EMBL" id="OIQ08794.1"/>
    </source>
</evidence>
<proteinExistence type="predicted"/>